<evidence type="ECO:0000256" key="1">
    <source>
        <dbReference type="SAM" id="MobiDB-lite"/>
    </source>
</evidence>
<dbReference type="AlphaFoldDB" id="A0A833VWE7"/>
<evidence type="ECO:0000313" key="2">
    <source>
        <dbReference type="EMBL" id="KAF3338188.1"/>
    </source>
</evidence>
<name>A0A833VWE7_9POAL</name>
<sequence>MSLSTFLPRQSEPSDSEDESENEDTIYRIICLENTDYSLASRGGHVVFALTNYFDRYQHWIKDKRHGATIKDSEGQPAFAVINRATGQAISHCPTSQPVPLVPYNMNSCDESVLWTMSKDAYSGGFRYIHRADLISNNWSAVTYTIHDGRNMTLCAPPVVAYGNQPLTWKFVKVSPSSCITLFIPSQHTVKIICQVNVGYNLAIDKDGRTVLLVPSNPKDKYQVFSFTVIIYSYFFKQFLSFVISKSENKEGSTMLVIPLGQYENDISPSIPLGQSGQSLKISRVSYDFGDLFAKYNERIVGDGRGRLTWWDQFLGFD</sequence>
<dbReference type="InterPro" id="IPR040249">
    <property type="entry name" value="Ricin_B-like_lectin_EULS3-like"/>
</dbReference>
<gene>
    <name evidence="2" type="ORF">FCM35_KLT17025</name>
</gene>
<feature type="region of interest" description="Disordered" evidence="1">
    <location>
        <begin position="1"/>
        <end position="22"/>
    </location>
</feature>
<protein>
    <submittedName>
        <fullName evidence="2">Uncharacterized protein</fullName>
    </submittedName>
</protein>
<dbReference type="InterPro" id="IPR035992">
    <property type="entry name" value="Ricin_B-like_lectins"/>
</dbReference>
<reference evidence="2" key="1">
    <citation type="submission" date="2020-01" db="EMBL/GenBank/DDBJ databases">
        <title>Genome sequence of Kobresia littledalei, the first chromosome-level genome in the family Cyperaceae.</title>
        <authorList>
            <person name="Qu G."/>
        </authorList>
    </citation>
    <scope>NUCLEOTIDE SEQUENCE</scope>
    <source>
        <strain evidence="2">C.B.Clarke</strain>
        <tissue evidence="2">Leaf</tissue>
    </source>
</reference>
<accession>A0A833VWE7</accession>
<dbReference type="EMBL" id="SWLB01000005">
    <property type="protein sequence ID" value="KAF3338188.1"/>
    <property type="molecule type" value="Genomic_DNA"/>
</dbReference>
<dbReference type="PANTHER" id="PTHR31257">
    <property type="entry name" value="RICIN B-LIKE LECTIN EULS3"/>
    <property type="match status" value="1"/>
</dbReference>
<dbReference type="OrthoDB" id="585063at2759"/>
<proteinExistence type="predicted"/>
<keyword evidence="3" id="KW-1185">Reference proteome</keyword>
<dbReference type="Proteomes" id="UP000623129">
    <property type="component" value="Unassembled WGS sequence"/>
</dbReference>
<dbReference type="SUPFAM" id="SSF50370">
    <property type="entry name" value="Ricin B-like lectins"/>
    <property type="match status" value="1"/>
</dbReference>
<comment type="caution">
    <text evidence="2">The sequence shown here is derived from an EMBL/GenBank/DDBJ whole genome shotgun (WGS) entry which is preliminary data.</text>
</comment>
<organism evidence="2 3">
    <name type="scientific">Carex littledalei</name>
    <dbReference type="NCBI Taxonomy" id="544730"/>
    <lineage>
        <taxon>Eukaryota</taxon>
        <taxon>Viridiplantae</taxon>
        <taxon>Streptophyta</taxon>
        <taxon>Embryophyta</taxon>
        <taxon>Tracheophyta</taxon>
        <taxon>Spermatophyta</taxon>
        <taxon>Magnoliopsida</taxon>
        <taxon>Liliopsida</taxon>
        <taxon>Poales</taxon>
        <taxon>Cyperaceae</taxon>
        <taxon>Cyperoideae</taxon>
        <taxon>Cariceae</taxon>
        <taxon>Carex</taxon>
        <taxon>Carex subgen. Euthyceras</taxon>
    </lineage>
</organism>
<evidence type="ECO:0000313" key="3">
    <source>
        <dbReference type="Proteomes" id="UP000623129"/>
    </source>
</evidence>
<dbReference type="PANTHER" id="PTHR31257:SF21">
    <property type="entry name" value="OS07G0683600 PROTEIN"/>
    <property type="match status" value="1"/>
</dbReference>